<dbReference type="AlphaFoldDB" id="A0A4Y7TQX6"/>
<sequence>MPRRSPPSALKLVPGPTPERGTPKHTLPTPPRPIHVAPITVRIPRPAAAFSVHVPAKETAIANPRLRGPWDHSSSVRIALDVERMLAPLQPAVVAAGRQPV</sequence>
<protein>
    <submittedName>
        <fullName evidence="2">Uncharacterized protein</fullName>
    </submittedName>
</protein>
<organism evidence="2 3">
    <name type="scientific">Coprinellus micaceus</name>
    <name type="common">Glistening ink-cap mushroom</name>
    <name type="synonym">Coprinus micaceus</name>
    <dbReference type="NCBI Taxonomy" id="71717"/>
    <lineage>
        <taxon>Eukaryota</taxon>
        <taxon>Fungi</taxon>
        <taxon>Dikarya</taxon>
        <taxon>Basidiomycota</taxon>
        <taxon>Agaricomycotina</taxon>
        <taxon>Agaricomycetes</taxon>
        <taxon>Agaricomycetidae</taxon>
        <taxon>Agaricales</taxon>
        <taxon>Agaricineae</taxon>
        <taxon>Psathyrellaceae</taxon>
        <taxon>Coprinellus</taxon>
    </lineage>
</organism>
<keyword evidence="3" id="KW-1185">Reference proteome</keyword>
<evidence type="ECO:0000256" key="1">
    <source>
        <dbReference type="SAM" id="MobiDB-lite"/>
    </source>
</evidence>
<dbReference type="Proteomes" id="UP000298030">
    <property type="component" value="Unassembled WGS sequence"/>
</dbReference>
<accession>A0A4Y7TQX6</accession>
<gene>
    <name evidence="2" type="ORF">FA13DRAFT_1787446</name>
</gene>
<evidence type="ECO:0000313" key="2">
    <source>
        <dbReference type="EMBL" id="TEB35992.1"/>
    </source>
</evidence>
<proteinExistence type="predicted"/>
<evidence type="ECO:0000313" key="3">
    <source>
        <dbReference type="Proteomes" id="UP000298030"/>
    </source>
</evidence>
<comment type="caution">
    <text evidence="2">The sequence shown here is derived from an EMBL/GenBank/DDBJ whole genome shotgun (WGS) entry which is preliminary data.</text>
</comment>
<dbReference type="EMBL" id="QPFP01000006">
    <property type="protein sequence ID" value="TEB35992.1"/>
    <property type="molecule type" value="Genomic_DNA"/>
</dbReference>
<dbReference type="OrthoDB" id="3165590at2759"/>
<reference evidence="2 3" key="1">
    <citation type="journal article" date="2019" name="Nat. Ecol. Evol.">
        <title>Megaphylogeny resolves global patterns of mushroom evolution.</title>
        <authorList>
            <person name="Varga T."/>
            <person name="Krizsan K."/>
            <person name="Foldi C."/>
            <person name="Dima B."/>
            <person name="Sanchez-Garcia M."/>
            <person name="Sanchez-Ramirez S."/>
            <person name="Szollosi G.J."/>
            <person name="Szarkandi J.G."/>
            <person name="Papp V."/>
            <person name="Albert L."/>
            <person name="Andreopoulos W."/>
            <person name="Angelini C."/>
            <person name="Antonin V."/>
            <person name="Barry K.W."/>
            <person name="Bougher N.L."/>
            <person name="Buchanan P."/>
            <person name="Buyck B."/>
            <person name="Bense V."/>
            <person name="Catcheside P."/>
            <person name="Chovatia M."/>
            <person name="Cooper J."/>
            <person name="Damon W."/>
            <person name="Desjardin D."/>
            <person name="Finy P."/>
            <person name="Geml J."/>
            <person name="Haridas S."/>
            <person name="Hughes K."/>
            <person name="Justo A."/>
            <person name="Karasinski D."/>
            <person name="Kautmanova I."/>
            <person name="Kiss B."/>
            <person name="Kocsube S."/>
            <person name="Kotiranta H."/>
            <person name="LaButti K.M."/>
            <person name="Lechner B.E."/>
            <person name="Liimatainen K."/>
            <person name="Lipzen A."/>
            <person name="Lukacs Z."/>
            <person name="Mihaltcheva S."/>
            <person name="Morgado L.N."/>
            <person name="Niskanen T."/>
            <person name="Noordeloos M.E."/>
            <person name="Ohm R.A."/>
            <person name="Ortiz-Santana B."/>
            <person name="Ovrebo C."/>
            <person name="Racz N."/>
            <person name="Riley R."/>
            <person name="Savchenko A."/>
            <person name="Shiryaev A."/>
            <person name="Soop K."/>
            <person name="Spirin V."/>
            <person name="Szebenyi C."/>
            <person name="Tomsovsky M."/>
            <person name="Tulloss R.E."/>
            <person name="Uehling J."/>
            <person name="Grigoriev I.V."/>
            <person name="Vagvolgyi C."/>
            <person name="Papp T."/>
            <person name="Martin F.M."/>
            <person name="Miettinen O."/>
            <person name="Hibbett D.S."/>
            <person name="Nagy L.G."/>
        </authorList>
    </citation>
    <scope>NUCLEOTIDE SEQUENCE [LARGE SCALE GENOMIC DNA]</scope>
    <source>
        <strain evidence="2 3">FP101781</strain>
    </source>
</reference>
<feature type="region of interest" description="Disordered" evidence="1">
    <location>
        <begin position="1"/>
        <end position="34"/>
    </location>
</feature>
<name>A0A4Y7TQX6_COPMI</name>